<dbReference type="InterPro" id="IPR039246">
    <property type="entry name" value="Flagellar_FlgA"/>
</dbReference>
<keyword evidence="6" id="KW-0966">Cell projection</keyword>
<reference evidence="6 7" key="1">
    <citation type="submission" date="2020-06" db="EMBL/GenBank/DDBJ databases">
        <title>Oricola thermophila sp. nov. isolated from a tidal sediments.</title>
        <authorList>
            <person name="Kwon K.K."/>
            <person name="Yang S.-H."/>
            <person name="Park M.-J."/>
        </authorList>
    </citation>
    <scope>NUCLEOTIDE SEQUENCE [LARGE SCALE GENOMIC DNA]</scope>
    <source>
        <strain evidence="6 7">MEBiC13590</strain>
    </source>
</reference>
<keyword evidence="4" id="KW-1005">Bacterial flagellum biogenesis</keyword>
<feature type="signal peptide" evidence="4">
    <location>
        <begin position="1"/>
        <end position="23"/>
    </location>
</feature>
<dbReference type="SMART" id="SM00858">
    <property type="entry name" value="SAF"/>
    <property type="match status" value="1"/>
</dbReference>
<feature type="domain" description="SAF" evidence="5">
    <location>
        <begin position="29"/>
        <end position="92"/>
    </location>
</feature>
<dbReference type="Pfam" id="PF13144">
    <property type="entry name" value="ChapFlgA"/>
    <property type="match status" value="1"/>
</dbReference>
<comment type="subcellular location">
    <subcellularLocation>
        <location evidence="1 4">Periplasm</location>
    </subcellularLocation>
</comment>
<dbReference type="GO" id="GO:0042597">
    <property type="term" value="C:periplasmic space"/>
    <property type="evidence" value="ECO:0007669"/>
    <property type="project" value="UniProtKB-SubCell"/>
</dbReference>
<dbReference type="PANTHER" id="PTHR36307:SF1">
    <property type="entry name" value="FLAGELLA BASAL BODY P-RING FORMATION PROTEIN FLGA"/>
    <property type="match status" value="1"/>
</dbReference>
<name>A0A6N1VGK1_9HYPH</name>
<evidence type="ECO:0000259" key="5">
    <source>
        <dbReference type="SMART" id="SM00858"/>
    </source>
</evidence>
<dbReference type="CDD" id="cd11614">
    <property type="entry name" value="SAF_CpaB_FlgA_like"/>
    <property type="match status" value="1"/>
</dbReference>
<dbReference type="Gene3D" id="2.30.30.760">
    <property type="match status" value="1"/>
</dbReference>
<evidence type="ECO:0000313" key="7">
    <source>
        <dbReference type="Proteomes" id="UP000509367"/>
    </source>
</evidence>
<evidence type="ECO:0000256" key="2">
    <source>
        <dbReference type="ARBA" id="ARBA00022729"/>
    </source>
</evidence>
<dbReference type="PANTHER" id="PTHR36307">
    <property type="entry name" value="FLAGELLA BASAL BODY P-RING FORMATION PROTEIN FLGA"/>
    <property type="match status" value="1"/>
</dbReference>
<keyword evidence="7" id="KW-1185">Reference proteome</keyword>
<keyword evidence="2 4" id="KW-0732">Signal</keyword>
<accession>A0A6N1VGK1</accession>
<evidence type="ECO:0000313" key="6">
    <source>
        <dbReference type="EMBL" id="QKV19643.1"/>
    </source>
</evidence>
<keyword evidence="6" id="KW-0969">Cilium</keyword>
<evidence type="ECO:0000256" key="3">
    <source>
        <dbReference type="ARBA" id="ARBA00022764"/>
    </source>
</evidence>
<evidence type="ECO:0000256" key="1">
    <source>
        <dbReference type="ARBA" id="ARBA00004418"/>
    </source>
</evidence>
<protein>
    <recommendedName>
        <fullName evidence="4">Flagella basal body P-ring formation protein FlgA</fullName>
    </recommendedName>
</protein>
<dbReference type="NCBIfam" id="TIGR03170">
    <property type="entry name" value="flgA_cterm"/>
    <property type="match status" value="1"/>
</dbReference>
<proteinExistence type="inferred from homology"/>
<keyword evidence="3 4" id="KW-0574">Periplasm</keyword>
<gene>
    <name evidence="6" type="primary">flgA</name>
    <name evidence="6" type="ORF">HTY61_14870</name>
</gene>
<dbReference type="KEGG" id="orm:HTY61_14870"/>
<comment type="function">
    <text evidence="4">Involved in the assembly process of the P-ring formation. It may associate with FlgF on the rod constituting a structure essential for the P-ring assembly or may act as a modulator protein for the P-ring assembly.</text>
</comment>
<sequence>MKRLLRIVGILLPAVCLSFGAAAATENSNVVVTVNRVIYPGQVIPADAVVETRLRRPLASGVEVVRDVESLVGMVAAKTILPKRLIAPSALRDAYAIEAGQPATVYFRQGGLTIAMDGIALQSANIGKPIRVRNIQSGRTIAGIVMPDGTVSVEAR</sequence>
<dbReference type="GO" id="GO:0044780">
    <property type="term" value="P:bacterial-type flagellum assembly"/>
    <property type="evidence" value="ECO:0007669"/>
    <property type="project" value="InterPro"/>
</dbReference>
<feature type="chain" id="PRO_5027148319" description="Flagella basal body P-ring formation protein FlgA" evidence="4">
    <location>
        <begin position="24"/>
        <end position="156"/>
    </location>
</feature>
<evidence type="ECO:0000256" key="4">
    <source>
        <dbReference type="RuleBase" id="RU362063"/>
    </source>
</evidence>
<dbReference type="InterPro" id="IPR017585">
    <property type="entry name" value="SAF_FlgA"/>
</dbReference>
<dbReference type="InterPro" id="IPR013974">
    <property type="entry name" value="SAF"/>
</dbReference>
<dbReference type="Proteomes" id="UP000509367">
    <property type="component" value="Chromosome"/>
</dbReference>
<dbReference type="AlphaFoldDB" id="A0A6N1VGK1"/>
<keyword evidence="6" id="KW-0282">Flagellum</keyword>
<comment type="similarity">
    <text evidence="4">Belongs to the FlgA family.</text>
</comment>
<organism evidence="6 7">
    <name type="scientific">Oricola thermophila</name>
    <dbReference type="NCBI Taxonomy" id="2742145"/>
    <lineage>
        <taxon>Bacteria</taxon>
        <taxon>Pseudomonadati</taxon>
        <taxon>Pseudomonadota</taxon>
        <taxon>Alphaproteobacteria</taxon>
        <taxon>Hyphomicrobiales</taxon>
        <taxon>Ahrensiaceae</taxon>
        <taxon>Oricola</taxon>
    </lineage>
</organism>
<dbReference type="EMBL" id="CP054836">
    <property type="protein sequence ID" value="QKV19643.1"/>
    <property type="molecule type" value="Genomic_DNA"/>
</dbReference>
<dbReference type="RefSeq" id="WP_175277535.1">
    <property type="nucleotide sequence ID" value="NZ_CP054836.1"/>
</dbReference>